<proteinExistence type="predicted"/>
<comment type="caution">
    <text evidence="3">The sequence shown here is derived from an EMBL/GenBank/DDBJ whole genome shotgun (WGS) entry which is preliminary data.</text>
</comment>
<protein>
    <recommendedName>
        <fullName evidence="2">RNase NYN domain-containing protein</fullName>
    </recommendedName>
</protein>
<feature type="compositionally biased region" description="Basic and acidic residues" evidence="1">
    <location>
        <begin position="489"/>
        <end position="504"/>
    </location>
</feature>
<keyword evidence="4" id="KW-1185">Reference proteome</keyword>
<evidence type="ECO:0000259" key="2">
    <source>
        <dbReference type="Pfam" id="PF11977"/>
    </source>
</evidence>
<organism evidence="3 4">
    <name type="scientific">Necator americanus</name>
    <name type="common">Human hookworm</name>
    <dbReference type="NCBI Taxonomy" id="51031"/>
    <lineage>
        <taxon>Eukaryota</taxon>
        <taxon>Metazoa</taxon>
        <taxon>Ecdysozoa</taxon>
        <taxon>Nematoda</taxon>
        <taxon>Chromadorea</taxon>
        <taxon>Rhabditida</taxon>
        <taxon>Rhabditina</taxon>
        <taxon>Rhabditomorpha</taxon>
        <taxon>Strongyloidea</taxon>
        <taxon>Ancylostomatidae</taxon>
        <taxon>Bunostominae</taxon>
        <taxon>Necator</taxon>
    </lineage>
</organism>
<evidence type="ECO:0000256" key="1">
    <source>
        <dbReference type="SAM" id="MobiDB-lite"/>
    </source>
</evidence>
<dbReference type="EMBL" id="JAVFWL010000001">
    <property type="protein sequence ID" value="KAK6730522.1"/>
    <property type="molecule type" value="Genomic_DNA"/>
</dbReference>
<gene>
    <name evidence="3" type="primary">Necator_chrI.g3284</name>
    <name evidence="3" type="ORF">RB195_007155</name>
</gene>
<evidence type="ECO:0000313" key="3">
    <source>
        <dbReference type="EMBL" id="KAK6730522.1"/>
    </source>
</evidence>
<feature type="domain" description="RNase NYN" evidence="2">
    <location>
        <begin position="68"/>
        <end position="205"/>
    </location>
</feature>
<name>A0ABR1BVW2_NECAM</name>
<dbReference type="PANTHER" id="PTHR12876:SF37">
    <property type="entry name" value="ENDORIBONUCLEASE REGE-1-RELATED"/>
    <property type="match status" value="1"/>
</dbReference>
<evidence type="ECO:0000313" key="4">
    <source>
        <dbReference type="Proteomes" id="UP001303046"/>
    </source>
</evidence>
<feature type="compositionally biased region" description="Low complexity" evidence="1">
    <location>
        <begin position="505"/>
        <end position="514"/>
    </location>
</feature>
<dbReference type="Pfam" id="PF11977">
    <property type="entry name" value="RNase_Zc3h12a"/>
    <property type="match status" value="1"/>
</dbReference>
<dbReference type="Proteomes" id="UP001303046">
    <property type="component" value="Unassembled WGS sequence"/>
</dbReference>
<feature type="region of interest" description="Disordered" evidence="1">
    <location>
        <begin position="489"/>
        <end position="514"/>
    </location>
</feature>
<dbReference type="PANTHER" id="PTHR12876">
    <property type="entry name" value="N4BP1-RELATED"/>
    <property type="match status" value="1"/>
</dbReference>
<reference evidence="3 4" key="1">
    <citation type="submission" date="2023-08" db="EMBL/GenBank/DDBJ databases">
        <title>A Necator americanus chromosomal reference genome.</title>
        <authorList>
            <person name="Ilik V."/>
            <person name="Petrzelkova K.J."/>
            <person name="Pardy F."/>
            <person name="Fuh T."/>
            <person name="Niatou-Singa F.S."/>
            <person name="Gouil Q."/>
            <person name="Baker L."/>
            <person name="Ritchie M.E."/>
            <person name="Jex A.R."/>
            <person name="Gazzola D."/>
            <person name="Li H."/>
            <person name="Toshio Fujiwara R."/>
            <person name="Zhan B."/>
            <person name="Aroian R.V."/>
            <person name="Pafco B."/>
            <person name="Schwarz E.M."/>
        </authorList>
    </citation>
    <scope>NUCLEOTIDE SEQUENCE [LARGE SCALE GENOMIC DNA]</scope>
    <source>
        <strain evidence="3 4">Aroian</strain>
        <tissue evidence="3">Whole animal</tissue>
    </source>
</reference>
<accession>A0ABR1BVW2</accession>
<sequence length="588" mass="66873">MKRFPHVEMRMLSTINQMQIKASPISIQPITIFSYLRLLLWLSDACEQIQVMCEEACFVKPGPGWLPRLMVVDGCNVGRSACGVGREAVDCAGLMAVIRWLLIRDFDVVAFLPVVYNNSHNFNAVHVHLLGKLEELGLVTFTPARTGRGDRKAFINYDDLYVTTLAARHGGCVLSGDKFKDILAQSAYSEFYHVILHRTLDVKFRFLPHEIVHHDADVFYKALPELFIYEDISVRAQVIAEKIFASPDDPEYSKVLLRRETWSEKRKEERISAIDDMFAELCEMHAIRPLALENLPGYHFQMLSDPLDEFEQFDGVESILADQYTFNHNNQDHGDHLGLVDELWIDSPASSTNSSETCDERALLQFNESTAHFESSFPSNCPRRQLTNTFEASQLEMNNHTWKSSDTLDSELPNRYRESVAYSTQNENKPLMTAYSQEDVLQEIVAHIDTLLTARDKMSKKETNTDLQTGVAELVSFNHIETKSIEEDCFREDSVGDNTSERSLEGSTSGSSSLPMHAFLEEEISYDNNRRNEDSNCRDIITDSEIEEKLSSIFPVDIVQQVLTVNASRNLAFLADQCAELCFCSTDY</sequence>
<dbReference type="Gene3D" id="3.40.50.11980">
    <property type="match status" value="1"/>
</dbReference>
<dbReference type="InterPro" id="IPR021869">
    <property type="entry name" value="RNase_Zc3h12_NYN"/>
</dbReference>
<dbReference type="InterPro" id="IPR051101">
    <property type="entry name" value="ZC3H12/N4BP1_RNase_Reg"/>
</dbReference>